<proteinExistence type="predicted"/>
<organism evidence="3 4">
    <name type="scientific">Spirosoma telluris</name>
    <dbReference type="NCBI Taxonomy" id="2183553"/>
    <lineage>
        <taxon>Bacteria</taxon>
        <taxon>Pseudomonadati</taxon>
        <taxon>Bacteroidota</taxon>
        <taxon>Cytophagia</taxon>
        <taxon>Cytophagales</taxon>
        <taxon>Cytophagaceae</taxon>
        <taxon>Spirosoma</taxon>
    </lineage>
</organism>
<feature type="transmembrane region" description="Helical" evidence="2">
    <location>
        <begin position="6"/>
        <end position="26"/>
    </location>
</feature>
<keyword evidence="2" id="KW-0472">Membrane</keyword>
<evidence type="ECO:0000256" key="2">
    <source>
        <dbReference type="SAM" id="Phobius"/>
    </source>
</evidence>
<dbReference type="Proteomes" id="UP000249016">
    <property type="component" value="Unassembled WGS sequence"/>
</dbReference>
<sequence length="72" mass="8412">MSQTLTNIITTLGGQAVSFGLVAFFWQYIQKKLEKIDDVDRRVHRLENRDEMRKELGLDKTRSGESRNNENN</sequence>
<dbReference type="AlphaFoldDB" id="A0A327NEV2"/>
<gene>
    <name evidence="3" type="ORF">HMF3257_00435</name>
</gene>
<evidence type="ECO:0000313" key="3">
    <source>
        <dbReference type="EMBL" id="RAI73273.1"/>
    </source>
</evidence>
<dbReference type="EMBL" id="QLII01000001">
    <property type="protein sequence ID" value="RAI73273.1"/>
    <property type="molecule type" value="Genomic_DNA"/>
</dbReference>
<keyword evidence="4" id="KW-1185">Reference proteome</keyword>
<comment type="caution">
    <text evidence="3">The sequence shown here is derived from an EMBL/GenBank/DDBJ whole genome shotgun (WGS) entry which is preliminary data.</text>
</comment>
<name>A0A327NEV2_9BACT</name>
<keyword evidence="2" id="KW-1133">Transmembrane helix</keyword>
<dbReference type="RefSeq" id="WP_111340155.1">
    <property type="nucleotide sequence ID" value="NZ_QLII01000001.1"/>
</dbReference>
<dbReference type="OrthoDB" id="966073at2"/>
<reference evidence="3 4" key="1">
    <citation type="submission" date="2018-06" db="EMBL/GenBank/DDBJ databases">
        <title>Spirosoma sp. HMF3257 Genome sequencing and assembly.</title>
        <authorList>
            <person name="Kang H."/>
            <person name="Cha I."/>
            <person name="Kim H."/>
            <person name="Kang J."/>
            <person name="Joh K."/>
        </authorList>
    </citation>
    <scope>NUCLEOTIDE SEQUENCE [LARGE SCALE GENOMIC DNA]</scope>
    <source>
        <strain evidence="3 4">HMF3257</strain>
    </source>
</reference>
<evidence type="ECO:0000256" key="1">
    <source>
        <dbReference type="SAM" id="MobiDB-lite"/>
    </source>
</evidence>
<evidence type="ECO:0000313" key="4">
    <source>
        <dbReference type="Proteomes" id="UP000249016"/>
    </source>
</evidence>
<keyword evidence="2" id="KW-0812">Transmembrane</keyword>
<protein>
    <submittedName>
        <fullName evidence="3">Uncharacterized protein</fullName>
    </submittedName>
</protein>
<accession>A0A327NEV2</accession>
<feature type="region of interest" description="Disordered" evidence="1">
    <location>
        <begin position="50"/>
        <end position="72"/>
    </location>
</feature>